<comment type="similarity">
    <text evidence="1 6 7">Belongs to the EF-Ts family.</text>
</comment>
<dbReference type="CDD" id="cd14275">
    <property type="entry name" value="UBA_EF-Ts"/>
    <property type="match status" value="1"/>
</dbReference>
<keyword evidence="3 6" id="KW-0963">Cytoplasm</keyword>
<dbReference type="EMBL" id="SMAK01000002">
    <property type="protein sequence ID" value="TCT12608.1"/>
    <property type="molecule type" value="Genomic_DNA"/>
</dbReference>
<comment type="function">
    <text evidence="6 7">Associates with the EF-Tu.GDP complex and induces the exchange of GDP to GTP. It remains bound to the aminoacyl-tRNA.EF-Tu.GTP complex up to the GTP hydrolysis stage on the ribosome.</text>
</comment>
<dbReference type="InterPro" id="IPR014039">
    <property type="entry name" value="Transl_elong_EFTs/EF1B_dimer"/>
</dbReference>
<evidence type="ECO:0000256" key="4">
    <source>
        <dbReference type="ARBA" id="ARBA00022768"/>
    </source>
</evidence>
<comment type="subcellular location">
    <subcellularLocation>
        <location evidence="6 8">Cytoplasm</location>
    </subcellularLocation>
</comment>
<feature type="region of interest" description="Involved in Mg(2+) ion dislocation from EF-Tu" evidence="6">
    <location>
        <begin position="80"/>
        <end position="83"/>
    </location>
</feature>
<dbReference type="GO" id="GO:0005737">
    <property type="term" value="C:cytoplasm"/>
    <property type="evidence" value="ECO:0007669"/>
    <property type="project" value="UniProtKB-SubCell"/>
</dbReference>
<dbReference type="InterPro" id="IPR018101">
    <property type="entry name" value="Transl_elong_Ts_CS"/>
</dbReference>
<dbReference type="Gene3D" id="3.30.479.20">
    <property type="entry name" value="Elongation factor Ts, dimerisation domain"/>
    <property type="match status" value="2"/>
</dbReference>
<name>A0A4R3MHE2_9HYPH</name>
<organism evidence="10 11">
    <name type="scientific">Tepidamorphus gemmatus</name>
    <dbReference type="NCBI Taxonomy" id="747076"/>
    <lineage>
        <taxon>Bacteria</taxon>
        <taxon>Pseudomonadati</taxon>
        <taxon>Pseudomonadota</taxon>
        <taxon>Alphaproteobacteria</taxon>
        <taxon>Hyphomicrobiales</taxon>
        <taxon>Tepidamorphaceae</taxon>
        <taxon>Tepidamorphus</taxon>
    </lineage>
</organism>
<dbReference type="PANTHER" id="PTHR11741:SF0">
    <property type="entry name" value="ELONGATION FACTOR TS, MITOCHONDRIAL"/>
    <property type="match status" value="1"/>
</dbReference>
<accession>A0A4R3MHE2</accession>
<evidence type="ECO:0000313" key="11">
    <source>
        <dbReference type="Proteomes" id="UP000295678"/>
    </source>
</evidence>
<dbReference type="RefSeq" id="WP_132805379.1">
    <property type="nucleotide sequence ID" value="NZ_SMAK01000002.1"/>
</dbReference>
<dbReference type="Gene3D" id="1.10.286.20">
    <property type="match status" value="1"/>
</dbReference>
<dbReference type="NCBIfam" id="TIGR00116">
    <property type="entry name" value="tsf"/>
    <property type="match status" value="1"/>
</dbReference>
<evidence type="ECO:0000256" key="6">
    <source>
        <dbReference type="HAMAP-Rule" id="MF_00050"/>
    </source>
</evidence>
<keyword evidence="11" id="KW-1185">Reference proteome</keyword>
<dbReference type="Gene3D" id="1.10.8.10">
    <property type="entry name" value="DNA helicase RuvA subunit, C-terminal domain"/>
    <property type="match status" value="1"/>
</dbReference>
<dbReference type="PANTHER" id="PTHR11741">
    <property type="entry name" value="ELONGATION FACTOR TS"/>
    <property type="match status" value="1"/>
</dbReference>
<reference evidence="10 11" key="1">
    <citation type="submission" date="2019-03" db="EMBL/GenBank/DDBJ databases">
        <title>Genomic Encyclopedia of Type Strains, Phase IV (KMG-IV): sequencing the most valuable type-strain genomes for metagenomic binning, comparative biology and taxonomic classification.</title>
        <authorList>
            <person name="Goeker M."/>
        </authorList>
    </citation>
    <scope>NUCLEOTIDE SEQUENCE [LARGE SCALE GENOMIC DNA]</scope>
    <source>
        <strain evidence="10 11">DSM 19345</strain>
    </source>
</reference>
<dbReference type="SUPFAM" id="SSF54713">
    <property type="entry name" value="Elongation factor Ts (EF-Ts), dimerisation domain"/>
    <property type="match status" value="2"/>
</dbReference>
<evidence type="ECO:0000256" key="3">
    <source>
        <dbReference type="ARBA" id="ARBA00022490"/>
    </source>
</evidence>
<evidence type="ECO:0000256" key="1">
    <source>
        <dbReference type="ARBA" id="ARBA00005532"/>
    </source>
</evidence>
<dbReference type="AlphaFoldDB" id="A0A4R3MHE2"/>
<evidence type="ECO:0000259" key="9">
    <source>
        <dbReference type="Pfam" id="PF00889"/>
    </source>
</evidence>
<dbReference type="FunFam" id="1.10.8.10:FF:000001">
    <property type="entry name" value="Elongation factor Ts"/>
    <property type="match status" value="1"/>
</dbReference>
<proteinExistence type="inferred from homology"/>
<dbReference type="InterPro" id="IPR009060">
    <property type="entry name" value="UBA-like_sf"/>
</dbReference>
<evidence type="ECO:0000256" key="5">
    <source>
        <dbReference type="ARBA" id="ARBA00022917"/>
    </source>
</evidence>
<gene>
    <name evidence="6" type="primary">tsf</name>
    <name evidence="10" type="ORF">EDC22_102293</name>
</gene>
<dbReference type="FunFam" id="1.10.286.20:FF:000001">
    <property type="entry name" value="Elongation factor Ts"/>
    <property type="match status" value="1"/>
</dbReference>
<protein>
    <recommendedName>
        <fullName evidence="2 6">Elongation factor Ts</fullName>
        <shortName evidence="6">EF-Ts</shortName>
    </recommendedName>
</protein>
<keyword evidence="4 6" id="KW-0251">Elongation factor</keyword>
<evidence type="ECO:0000256" key="7">
    <source>
        <dbReference type="RuleBase" id="RU000642"/>
    </source>
</evidence>
<dbReference type="Proteomes" id="UP000295678">
    <property type="component" value="Unassembled WGS sequence"/>
</dbReference>
<evidence type="ECO:0000313" key="10">
    <source>
        <dbReference type="EMBL" id="TCT12608.1"/>
    </source>
</evidence>
<dbReference type="Pfam" id="PF00889">
    <property type="entry name" value="EF_TS"/>
    <property type="match status" value="1"/>
</dbReference>
<evidence type="ECO:0000256" key="2">
    <source>
        <dbReference type="ARBA" id="ARBA00016956"/>
    </source>
</evidence>
<dbReference type="InterPro" id="IPR036402">
    <property type="entry name" value="EF-Ts_dimer_sf"/>
</dbReference>
<sequence length="308" mass="32239">MATINATMVKTLREQTGAGMMDCKAALTETGGDMEAAVDWLRAKGLAKAAKKAGRVAAEGLVAIAGGGGKAAMVEVNAETDFVARNDTFQTMVRNIADVALSVDGDFDALSAATFPGTAKTVVEHVQEMIGQIGENMSLRRSAGFAVNPGVVSTYMHGAISPGLGRIGVLVALESAGDPARLDSLGRQIAMHVAATNPIAVDIDGVDPAVVERERAVYREQARESGKPDNIIEKMVEGRVRKFYEEAVLVKQAFVHDPEKSVEQAVKAAEAEIGAPIKIAGFIRFALGEGIEKEETDFAAEVAAAVAG</sequence>
<dbReference type="GO" id="GO:0003746">
    <property type="term" value="F:translation elongation factor activity"/>
    <property type="evidence" value="ECO:0007669"/>
    <property type="project" value="UniProtKB-UniRule"/>
</dbReference>
<dbReference type="PROSITE" id="PS01127">
    <property type="entry name" value="EF_TS_2"/>
    <property type="match status" value="1"/>
</dbReference>
<dbReference type="InterPro" id="IPR001816">
    <property type="entry name" value="Transl_elong_EFTs/EF1B"/>
</dbReference>
<comment type="caution">
    <text evidence="10">The sequence shown here is derived from an EMBL/GenBank/DDBJ whole genome shotgun (WGS) entry which is preliminary data.</text>
</comment>
<dbReference type="HAMAP" id="MF_00050">
    <property type="entry name" value="EF_Ts"/>
    <property type="match status" value="1"/>
</dbReference>
<dbReference type="SUPFAM" id="SSF46934">
    <property type="entry name" value="UBA-like"/>
    <property type="match status" value="1"/>
</dbReference>
<feature type="domain" description="Translation elongation factor EFTs/EF1B dimerisation" evidence="9">
    <location>
        <begin position="71"/>
        <end position="289"/>
    </location>
</feature>
<keyword evidence="5 6" id="KW-0648">Protein biosynthesis</keyword>
<evidence type="ECO:0000256" key="8">
    <source>
        <dbReference type="RuleBase" id="RU000643"/>
    </source>
</evidence>
<dbReference type="OrthoDB" id="9808348at2"/>